<protein>
    <recommendedName>
        <fullName evidence="1">BTB domain-containing protein</fullName>
    </recommendedName>
</protein>
<gene>
    <name evidence="2" type="ORF">DFH07DRAFT_740975</name>
</gene>
<dbReference type="InterPro" id="IPR011333">
    <property type="entry name" value="SKP1/BTB/POZ_sf"/>
</dbReference>
<proteinExistence type="predicted"/>
<dbReference type="Gene3D" id="3.30.710.10">
    <property type="entry name" value="Potassium Channel Kv1.1, Chain A"/>
    <property type="match status" value="1"/>
</dbReference>
<dbReference type="Pfam" id="PF00651">
    <property type="entry name" value="BTB"/>
    <property type="match status" value="1"/>
</dbReference>
<reference evidence="2" key="1">
    <citation type="submission" date="2023-03" db="EMBL/GenBank/DDBJ databases">
        <title>Massive genome expansion in bonnet fungi (Mycena s.s.) driven by repeated elements and novel gene families across ecological guilds.</title>
        <authorList>
            <consortium name="Lawrence Berkeley National Laboratory"/>
            <person name="Harder C.B."/>
            <person name="Miyauchi S."/>
            <person name="Viragh M."/>
            <person name="Kuo A."/>
            <person name="Thoen E."/>
            <person name="Andreopoulos B."/>
            <person name="Lu D."/>
            <person name="Skrede I."/>
            <person name="Drula E."/>
            <person name="Henrissat B."/>
            <person name="Morin E."/>
            <person name="Kohler A."/>
            <person name="Barry K."/>
            <person name="LaButti K."/>
            <person name="Morin E."/>
            <person name="Salamov A."/>
            <person name="Lipzen A."/>
            <person name="Mereny Z."/>
            <person name="Hegedus B."/>
            <person name="Baldrian P."/>
            <person name="Stursova M."/>
            <person name="Weitz H."/>
            <person name="Taylor A."/>
            <person name="Grigoriev I.V."/>
            <person name="Nagy L.G."/>
            <person name="Martin F."/>
            <person name="Kauserud H."/>
        </authorList>
    </citation>
    <scope>NUCLEOTIDE SEQUENCE</scope>
    <source>
        <strain evidence="2">CBHHK188m</strain>
    </source>
</reference>
<sequence length="146" mass="16392">MDSPPSKRTRTESDPDRIPVTRSNIWYSDRSVVLHAEATQFRVHTSILSGASTVFRDMFEVARSPANTDSQVDGCPLVHMYDDTAKDVQLVLEALTGASLSCYLQHAHGTSSHFYKTEEKQFAQVAAMWWLGKKYGFEELRGPPTP</sequence>
<dbReference type="CDD" id="cd18186">
    <property type="entry name" value="BTB_POZ_ZBTB_KLHL-like"/>
    <property type="match status" value="1"/>
</dbReference>
<dbReference type="InterPro" id="IPR000210">
    <property type="entry name" value="BTB/POZ_dom"/>
</dbReference>
<dbReference type="Proteomes" id="UP001215280">
    <property type="component" value="Unassembled WGS sequence"/>
</dbReference>
<evidence type="ECO:0000313" key="3">
    <source>
        <dbReference type="Proteomes" id="UP001215280"/>
    </source>
</evidence>
<organism evidence="2 3">
    <name type="scientific">Mycena maculata</name>
    <dbReference type="NCBI Taxonomy" id="230809"/>
    <lineage>
        <taxon>Eukaryota</taxon>
        <taxon>Fungi</taxon>
        <taxon>Dikarya</taxon>
        <taxon>Basidiomycota</taxon>
        <taxon>Agaricomycotina</taxon>
        <taxon>Agaricomycetes</taxon>
        <taxon>Agaricomycetidae</taxon>
        <taxon>Agaricales</taxon>
        <taxon>Marasmiineae</taxon>
        <taxon>Mycenaceae</taxon>
        <taxon>Mycena</taxon>
    </lineage>
</organism>
<name>A0AAD7J8X0_9AGAR</name>
<accession>A0AAD7J8X0</accession>
<dbReference type="EMBL" id="JARJLG010000051">
    <property type="protein sequence ID" value="KAJ7759785.1"/>
    <property type="molecule type" value="Genomic_DNA"/>
</dbReference>
<dbReference type="AlphaFoldDB" id="A0AAD7J8X0"/>
<evidence type="ECO:0000313" key="2">
    <source>
        <dbReference type="EMBL" id="KAJ7759785.1"/>
    </source>
</evidence>
<dbReference type="SUPFAM" id="SSF54695">
    <property type="entry name" value="POZ domain"/>
    <property type="match status" value="1"/>
</dbReference>
<comment type="caution">
    <text evidence="2">The sequence shown here is derived from an EMBL/GenBank/DDBJ whole genome shotgun (WGS) entry which is preliminary data.</text>
</comment>
<feature type="domain" description="BTB" evidence="1">
    <location>
        <begin position="30"/>
        <end position="95"/>
    </location>
</feature>
<keyword evidence="3" id="KW-1185">Reference proteome</keyword>
<evidence type="ECO:0000259" key="1">
    <source>
        <dbReference type="PROSITE" id="PS50097"/>
    </source>
</evidence>
<dbReference type="PROSITE" id="PS50097">
    <property type="entry name" value="BTB"/>
    <property type="match status" value="1"/>
</dbReference>